<feature type="transmembrane region" description="Helical" evidence="2">
    <location>
        <begin position="53"/>
        <end position="74"/>
    </location>
</feature>
<keyword evidence="2" id="KW-1133">Transmembrane helix</keyword>
<evidence type="ECO:0000313" key="4">
    <source>
        <dbReference type="EMBL" id="KWX11453.1"/>
    </source>
</evidence>
<accession>A0A132NMY8</accession>
<sequence length="492" mass="54361">MTCIQFVKSQKRKVRRYKAEMVATWLKVLDPWARMLPSVEKAPKSVRFTTKGLYTFLALIVYLTASQVPLYGLHASIRKDPLFWLRSIFAGQRGSLMELGIGPTITSSFFLKILISSKLLPFDRSNEAESQAFNRVQNLIGFIFTFFQAVLYVIAGIYGSISQIGLFSAVAIIAQLTISSILVQVLDEMLENGWGIGSGISLFTTANVCENIIWKSFSFFRIDRGSGKEFEGAILAAVHYMFTQPNKLKAIKLAFFRDGLTNLMNIIATLVVFLVAIYLQGIKRNLRIQHAKAGPSVQQQYPIRLLYASSTPMMIISTLTSNVFMISQAIWRRFGNSIFTALLGTWAEVESRPGQAFPTGGLAWILASPYSLRSALFHPIHTILHAVTLVGLSGLISRVWVEFSGEGAKEVAEMLETNGWCMPGYMTKGALQRELNRYIPTAALAGGLILGFVGFCADIFGAIGSGTGILLAATTLVKMYEEFAKEGIQLSM</sequence>
<evidence type="ECO:0000259" key="3">
    <source>
        <dbReference type="Pfam" id="PF10559"/>
    </source>
</evidence>
<proteinExistence type="inferred from homology"/>
<dbReference type="FunFam" id="1.10.3370.10:FF:000009">
    <property type="entry name" value="Pretranslocation protein, alpha subunit, putative"/>
    <property type="match status" value="1"/>
</dbReference>
<feature type="transmembrane region" description="Helical" evidence="2">
    <location>
        <begin position="94"/>
        <end position="115"/>
    </location>
</feature>
<feature type="transmembrane region" description="Helical" evidence="2">
    <location>
        <begin position="259"/>
        <end position="279"/>
    </location>
</feature>
<feature type="transmembrane region" description="Helical" evidence="2">
    <location>
        <begin position="164"/>
        <end position="186"/>
    </location>
</feature>
<feature type="domain" description="Translocon Sec61/SecY plug" evidence="3">
    <location>
        <begin position="60"/>
        <end position="94"/>
    </location>
</feature>
<dbReference type="GO" id="GO:0015031">
    <property type="term" value="P:protein transport"/>
    <property type="evidence" value="ECO:0007669"/>
    <property type="project" value="InterPro"/>
</dbReference>
<evidence type="ECO:0000313" key="5">
    <source>
        <dbReference type="Proteomes" id="UP000070089"/>
    </source>
</evidence>
<dbReference type="InterPro" id="IPR019561">
    <property type="entry name" value="Translocon_Sec61/SecY_plug_dom"/>
</dbReference>
<dbReference type="Proteomes" id="UP000070089">
    <property type="component" value="Unassembled WGS sequence"/>
</dbReference>
<feature type="transmembrane region" description="Helical" evidence="2">
    <location>
        <begin position="435"/>
        <end position="453"/>
    </location>
</feature>
<feature type="transmembrane region" description="Helical" evidence="2">
    <location>
        <begin position="305"/>
        <end position="326"/>
    </location>
</feature>
<organism evidence="4 5">
    <name type="scientific">Giardia duodenalis assemblage B</name>
    <dbReference type="NCBI Taxonomy" id="1394984"/>
    <lineage>
        <taxon>Eukaryota</taxon>
        <taxon>Metamonada</taxon>
        <taxon>Diplomonadida</taxon>
        <taxon>Hexamitidae</taxon>
        <taxon>Giardiinae</taxon>
        <taxon>Giardia</taxon>
    </lineage>
</organism>
<dbReference type="SUPFAM" id="SSF103491">
    <property type="entry name" value="Preprotein translocase SecY subunit"/>
    <property type="match status" value="1"/>
</dbReference>
<keyword evidence="2" id="KW-0472">Membrane</keyword>
<keyword evidence="2" id="KW-0812">Transmembrane</keyword>
<dbReference type="GO" id="GO:0016020">
    <property type="term" value="C:membrane"/>
    <property type="evidence" value="ECO:0007669"/>
    <property type="project" value="InterPro"/>
</dbReference>
<dbReference type="Gene3D" id="1.10.3370.10">
    <property type="entry name" value="SecY subunit domain"/>
    <property type="match status" value="1"/>
</dbReference>
<dbReference type="OrthoDB" id="420669at2759"/>
<dbReference type="Pfam" id="PF10559">
    <property type="entry name" value="Plug_translocon"/>
    <property type="match status" value="1"/>
</dbReference>
<dbReference type="Pfam" id="PF00344">
    <property type="entry name" value="SecY"/>
    <property type="match status" value="1"/>
</dbReference>
<name>A0A132NMY8_GIAIN</name>
<feature type="transmembrane region" description="Helical" evidence="2">
    <location>
        <begin position="136"/>
        <end position="158"/>
    </location>
</feature>
<protein>
    <submittedName>
        <fullName evidence="4">Sec61 alpha subunit</fullName>
    </submittedName>
</protein>
<dbReference type="PANTHER" id="PTHR10906">
    <property type="entry name" value="SECY/SEC61-ALPHA FAMILY MEMBER"/>
    <property type="match status" value="1"/>
</dbReference>
<reference evidence="4 5" key="1">
    <citation type="journal article" date="2015" name="Mol. Biochem. Parasitol.">
        <title>Identification of polymorphic genes for use in assemblage B genotyping assays through comparative genomics of multiple assemblage B Giardia duodenalis isolates.</title>
        <authorList>
            <person name="Wielinga C."/>
            <person name="Thompson R.C."/>
            <person name="Monis P."/>
            <person name="Ryan U."/>
        </authorList>
    </citation>
    <scope>NUCLEOTIDE SEQUENCE [LARGE SCALE GENOMIC DNA]</scope>
    <source>
        <strain evidence="4 5">BAH15c1</strain>
    </source>
</reference>
<dbReference type="AlphaFoldDB" id="A0A132NMY8"/>
<dbReference type="VEuPathDB" id="GiardiaDB:QR46_4582"/>
<evidence type="ECO:0000256" key="1">
    <source>
        <dbReference type="RuleBase" id="RU004349"/>
    </source>
</evidence>
<dbReference type="PIRSF" id="PIRSF004557">
    <property type="entry name" value="SecY"/>
    <property type="match status" value="1"/>
</dbReference>
<evidence type="ECO:0000256" key="2">
    <source>
        <dbReference type="SAM" id="Phobius"/>
    </source>
</evidence>
<comment type="caution">
    <text evidence="4">The sequence shown here is derived from an EMBL/GenBank/DDBJ whole genome shotgun (WGS) entry which is preliminary data.</text>
</comment>
<comment type="similarity">
    <text evidence="1">Belongs to the SecY/SEC61-alpha family.</text>
</comment>
<dbReference type="InterPro" id="IPR002208">
    <property type="entry name" value="SecY/SEC61-alpha"/>
</dbReference>
<dbReference type="EMBL" id="JXTI01000186">
    <property type="protein sequence ID" value="KWX11453.1"/>
    <property type="molecule type" value="Genomic_DNA"/>
</dbReference>
<gene>
    <name evidence="4" type="ORF">QR46_4582</name>
</gene>
<dbReference type="InterPro" id="IPR023201">
    <property type="entry name" value="SecY_dom_sf"/>
</dbReference>